<proteinExistence type="predicted"/>
<name>A0A3D9S1B0_9FLAO</name>
<evidence type="ECO:0000313" key="1">
    <source>
        <dbReference type="EMBL" id="REE83116.1"/>
    </source>
</evidence>
<reference evidence="1 2" key="1">
    <citation type="submission" date="2018-08" db="EMBL/GenBank/DDBJ databases">
        <title>Genomic Encyclopedia of Type Strains, Phase III (KMG-III): the genomes of soil and plant-associated and newly described type strains.</title>
        <authorList>
            <person name="Whitman W."/>
        </authorList>
    </citation>
    <scope>NUCLEOTIDE SEQUENCE [LARGE SCALE GENOMIC DNA]</scope>
    <source>
        <strain evidence="1 2">325-5</strain>
    </source>
</reference>
<dbReference type="RefSeq" id="WP_162880002.1">
    <property type="nucleotide sequence ID" value="NZ_QTTQ01000009.1"/>
</dbReference>
<dbReference type="EMBL" id="QTTQ01000009">
    <property type="protein sequence ID" value="REE83116.1"/>
    <property type="molecule type" value="Genomic_DNA"/>
</dbReference>
<comment type="caution">
    <text evidence="1">The sequence shown here is derived from an EMBL/GenBank/DDBJ whole genome shotgun (WGS) entry which is preliminary data.</text>
</comment>
<evidence type="ECO:0000313" key="2">
    <source>
        <dbReference type="Proteomes" id="UP000256429"/>
    </source>
</evidence>
<organism evidence="1 2">
    <name type="scientific">Lutibacter oceani</name>
    <dbReference type="NCBI Taxonomy" id="1853311"/>
    <lineage>
        <taxon>Bacteria</taxon>
        <taxon>Pseudomonadati</taxon>
        <taxon>Bacteroidota</taxon>
        <taxon>Flavobacteriia</taxon>
        <taxon>Flavobacteriales</taxon>
        <taxon>Flavobacteriaceae</taxon>
        <taxon>Lutibacter</taxon>
    </lineage>
</organism>
<protein>
    <submittedName>
        <fullName evidence="1">Uncharacterized protein</fullName>
    </submittedName>
</protein>
<accession>A0A3D9S1B0</accession>
<dbReference type="AlphaFoldDB" id="A0A3D9S1B0"/>
<sequence length="49" mass="5757">MNATSPQISFTSEGVNQTALKDYKTYLKHYSFRNLKPMSFEDFLRNYSS</sequence>
<dbReference type="Proteomes" id="UP000256429">
    <property type="component" value="Unassembled WGS sequence"/>
</dbReference>
<keyword evidence="2" id="KW-1185">Reference proteome</keyword>
<gene>
    <name evidence="1" type="ORF">BX611_0396</name>
</gene>